<evidence type="ECO:0000256" key="1">
    <source>
        <dbReference type="SAM" id="MobiDB-lite"/>
    </source>
</evidence>
<protein>
    <submittedName>
        <fullName evidence="2">Uncharacterized protein</fullName>
    </submittedName>
</protein>
<evidence type="ECO:0000313" key="3">
    <source>
        <dbReference type="Proteomes" id="UP001172102"/>
    </source>
</evidence>
<gene>
    <name evidence="2" type="ORF">B0H67DRAFT_567979</name>
</gene>
<feature type="compositionally biased region" description="Polar residues" evidence="1">
    <location>
        <begin position="26"/>
        <end position="48"/>
    </location>
</feature>
<dbReference type="EMBL" id="JAUKUA010000002">
    <property type="protein sequence ID" value="KAK0724443.1"/>
    <property type="molecule type" value="Genomic_DNA"/>
</dbReference>
<feature type="compositionally biased region" description="Basic residues" evidence="1">
    <location>
        <begin position="196"/>
        <end position="208"/>
    </location>
</feature>
<dbReference type="Proteomes" id="UP001172102">
    <property type="component" value="Unassembled WGS sequence"/>
</dbReference>
<feature type="region of interest" description="Disordered" evidence="1">
    <location>
        <begin position="26"/>
        <end position="60"/>
    </location>
</feature>
<feature type="region of interest" description="Disordered" evidence="1">
    <location>
        <begin position="245"/>
        <end position="264"/>
    </location>
</feature>
<name>A0AA40E6N8_9PEZI</name>
<feature type="region of interest" description="Disordered" evidence="1">
    <location>
        <begin position="166"/>
        <end position="232"/>
    </location>
</feature>
<sequence>MSRPLHLEHTAFVAFRFRNLTEQPETLHSSDNSLGQLTRPNFSKSPQVPKSLRAATNKKHRIGKTESTIAKMANTKSATTPTIPTNIPAPAAHNRRFKRRQWIKVAFVGANATTTAPVSPTPKGKTSSATPVLNEAAATTAPAWGNGRVSLFGETTMMLQPRVVETKTDGTTPAKLNDSTPKVAAAPSGEAARKPQQSRRARARRAVKAFRNAKSAPESDEPKKIPKREEVVGNDDWTTIVRRRAMSHPSEQHLHPYPLDNGRKQGASTSCFHSPDYRPARWKTQAAPITGL</sequence>
<evidence type="ECO:0000313" key="2">
    <source>
        <dbReference type="EMBL" id="KAK0724443.1"/>
    </source>
</evidence>
<comment type="caution">
    <text evidence="2">The sequence shown here is derived from an EMBL/GenBank/DDBJ whole genome shotgun (WGS) entry which is preliminary data.</text>
</comment>
<feature type="compositionally biased region" description="Basic and acidic residues" evidence="1">
    <location>
        <begin position="220"/>
        <end position="231"/>
    </location>
</feature>
<reference evidence="2" key="1">
    <citation type="submission" date="2023-06" db="EMBL/GenBank/DDBJ databases">
        <title>Genome-scale phylogeny and comparative genomics of the fungal order Sordariales.</title>
        <authorList>
            <consortium name="Lawrence Berkeley National Laboratory"/>
            <person name="Hensen N."/>
            <person name="Bonometti L."/>
            <person name="Westerberg I."/>
            <person name="Brannstrom I.O."/>
            <person name="Guillou S."/>
            <person name="Cros-Aarteil S."/>
            <person name="Calhoun S."/>
            <person name="Haridas S."/>
            <person name="Kuo A."/>
            <person name="Mondo S."/>
            <person name="Pangilinan J."/>
            <person name="Riley R."/>
            <person name="Labutti K."/>
            <person name="Andreopoulos B."/>
            <person name="Lipzen A."/>
            <person name="Chen C."/>
            <person name="Yanf M."/>
            <person name="Daum C."/>
            <person name="Ng V."/>
            <person name="Clum A."/>
            <person name="Steindorff A."/>
            <person name="Ohm R."/>
            <person name="Martin F."/>
            <person name="Silar P."/>
            <person name="Natvig D."/>
            <person name="Lalanne C."/>
            <person name="Gautier V."/>
            <person name="Ament-Velasquez S.L."/>
            <person name="Kruys A."/>
            <person name="Hutchinson M.I."/>
            <person name="Powell A.J."/>
            <person name="Barry K."/>
            <person name="Miller A.N."/>
            <person name="Grigoriev I.V."/>
            <person name="Debuchy R."/>
            <person name="Gladieux P."/>
            <person name="Thoren M.H."/>
            <person name="Johannesson H."/>
        </authorList>
    </citation>
    <scope>NUCLEOTIDE SEQUENCE</scope>
    <source>
        <strain evidence="2">SMH4607-1</strain>
    </source>
</reference>
<dbReference type="AlphaFoldDB" id="A0AA40E6N8"/>
<accession>A0AA40E6N8</accession>
<proteinExistence type="predicted"/>
<keyword evidence="3" id="KW-1185">Reference proteome</keyword>
<organism evidence="2 3">
    <name type="scientific">Lasiosphaeris hirsuta</name>
    <dbReference type="NCBI Taxonomy" id="260670"/>
    <lineage>
        <taxon>Eukaryota</taxon>
        <taxon>Fungi</taxon>
        <taxon>Dikarya</taxon>
        <taxon>Ascomycota</taxon>
        <taxon>Pezizomycotina</taxon>
        <taxon>Sordariomycetes</taxon>
        <taxon>Sordariomycetidae</taxon>
        <taxon>Sordariales</taxon>
        <taxon>Lasiosphaeriaceae</taxon>
        <taxon>Lasiosphaeris</taxon>
    </lineage>
</organism>